<reference evidence="3 4" key="1">
    <citation type="submission" date="2022-10" db="EMBL/GenBank/DDBJ databases">
        <title>Defluviimonas sp. nov., isolated from ocean surface sediments.</title>
        <authorList>
            <person name="He W."/>
            <person name="Wang L."/>
            <person name="Zhang D.-F."/>
        </authorList>
    </citation>
    <scope>NUCLEOTIDE SEQUENCE [LARGE SCALE GENOMIC DNA]</scope>
    <source>
        <strain evidence="3 4">WL0050</strain>
    </source>
</reference>
<proteinExistence type="predicted"/>
<name>A0ABT2ZJ40_9RHOB</name>
<dbReference type="InterPro" id="IPR021309">
    <property type="entry name" value="YgaP-like_TM"/>
</dbReference>
<feature type="transmembrane region" description="Helical" evidence="1">
    <location>
        <begin position="12"/>
        <end position="29"/>
    </location>
</feature>
<gene>
    <name evidence="3" type="ORF">OEZ71_01995</name>
</gene>
<dbReference type="Pfam" id="PF11127">
    <property type="entry name" value="YgaP-like_TM"/>
    <property type="match status" value="1"/>
</dbReference>
<evidence type="ECO:0000259" key="2">
    <source>
        <dbReference type="Pfam" id="PF11127"/>
    </source>
</evidence>
<dbReference type="EMBL" id="JAOWKZ010000001">
    <property type="protein sequence ID" value="MCV2871060.1"/>
    <property type="molecule type" value="Genomic_DNA"/>
</dbReference>
<protein>
    <submittedName>
        <fullName evidence="3">DUF2892 domain-containing protein</fullName>
    </submittedName>
</protein>
<evidence type="ECO:0000256" key="1">
    <source>
        <dbReference type="SAM" id="Phobius"/>
    </source>
</evidence>
<evidence type="ECO:0000313" key="3">
    <source>
        <dbReference type="EMBL" id="MCV2871060.1"/>
    </source>
</evidence>
<accession>A0ABT2ZJ40</accession>
<keyword evidence="1" id="KW-0472">Membrane</keyword>
<keyword evidence="1" id="KW-0812">Transmembrane</keyword>
<dbReference type="Proteomes" id="UP001652564">
    <property type="component" value="Unassembled WGS sequence"/>
</dbReference>
<evidence type="ECO:0000313" key="4">
    <source>
        <dbReference type="Proteomes" id="UP001652564"/>
    </source>
</evidence>
<sequence length="69" mass="7487">MFKTNVGGIDRVIRILLGLALLAWWFFAPGMGLRWLPLVLGIIALGTGLMSTCPLYSLLGINTCPLKKA</sequence>
<dbReference type="RefSeq" id="WP_263738252.1">
    <property type="nucleotide sequence ID" value="NZ_JAOWKZ010000001.1"/>
</dbReference>
<feature type="domain" description="Inner membrane protein YgaP-like transmembrane" evidence="2">
    <location>
        <begin position="3"/>
        <end position="66"/>
    </location>
</feature>
<feature type="transmembrane region" description="Helical" evidence="1">
    <location>
        <begin position="35"/>
        <end position="59"/>
    </location>
</feature>
<organism evidence="3 4">
    <name type="scientific">Albidovulum litorale</name>
    <dbReference type="NCBI Taxonomy" id="2984134"/>
    <lineage>
        <taxon>Bacteria</taxon>
        <taxon>Pseudomonadati</taxon>
        <taxon>Pseudomonadota</taxon>
        <taxon>Alphaproteobacteria</taxon>
        <taxon>Rhodobacterales</taxon>
        <taxon>Paracoccaceae</taxon>
        <taxon>Albidovulum</taxon>
    </lineage>
</organism>
<comment type="caution">
    <text evidence="3">The sequence shown here is derived from an EMBL/GenBank/DDBJ whole genome shotgun (WGS) entry which is preliminary data.</text>
</comment>
<keyword evidence="1" id="KW-1133">Transmembrane helix</keyword>
<keyword evidence="4" id="KW-1185">Reference proteome</keyword>